<dbReference type="AlphaFoldDB" id="A0A7G3AMK7"/>
<feature type="signal peptide" evidence="1">
    <location>
        <begin position="1"/>
        <end position="22"/>
    </location>
</feature>
<proteinExistence type="predicted"/>
<organism evidence="2">
    <name type="scientific">Lutzomyia longipalpis</name>
    <name type="common">Sand fly</name>
    <dbReference type="NCBI Taxonomy" id="7200"/>
    <lineage>
        <taxon>Eukaryota</taxon>
        <taxon>Metazoa</taxon>
        <taxon>Ecdysozoa</taxon>
        <taxon>Arthropoda</taxon>
        <taxon>Hexapoda</taxon>
        <taxon>Insecta</taxon>
        <taxon>Pterygota</taxon>
        <taxon>Neoptera</taxon>
        <taxon>Endopterygota</taxon>
        <taxon>Diptera</taxon>
        <taxon>Nematocera</taxon>
        <taxon>Psychodoidea</taxon>
        <taxon>Psychodidae</taxon>
        <taxon>Lutzomyia</taxon>
        <taxon>Lutzomyia</taxon>
    </lineage>
</organism>
<accession>A0A7G3AMK7</accession>
<reference evidence="2" key="1">
    <citation type="journal article" date="2020" name="BMC">
        <title>Leishmania infection induces a limited differential gene expression in the sand fly midgut.</title>
        <authorList>
            <person name="Coutinho-Abreu I.V."/>
            <person name="Serafim T.D."/>
            <person name="Meneses C."/>
            <person name="Kamhawi S."/>
            <person name="Oliveira F."/>
            <person name="Valenzuela J.G."/>
        </authorList>
    </citation>
    <scope>NUCLEOTIDE SEQUENCE</scope>
    <source>
        <strain evidence="2">Jacobina</strain>
        <tissue evidence="2">Midgut</tissue>
    </source>
</reference>
<feature type="chain" id="PRO_5028808098" evidence="1">
    <location>
        <begin position="23"/>
        <end position="71"/>
    </location>
</feature>
<name>A0A7G3AMK7_LUTLO</name>
<keyword evidence="1" id="KW-0732">Signal</keyword>
<evidence type="ECO:0000256" key="1">
    <source>
        <dbReference type="SAM" id="SignalP"/>
    </source>
</evidence>
<dbReference type="EMBL" id="GITU01004776">
    <property type="protein sequence ID" value="MBC1173479.1"/>
    <property type="molecule type" value="Transcribed_RNA"/>
</dbReference>
<evidence type="ECO:0000313" key="2">
    <source>
        <dbReference type="EMBL" id="MBC1173479.1"/>
    </source>
</evidence>
<protein>
    <submittedName>
        <fullName evidence="2">Putative secreted protein</fullName>
    </submittedName>
</protein>
<sequence length="71" mass="8369">MITPWTFPILFLPVSPAISVFASKHRNDYFLALGDNILETFFLHTHSIHRDRQCGDDFLKRHSNSRARQRK</sequence>